<reference evidence="1 2" key="2">
    <citation type="journal article" date="2009" name="PLoS ONE">
        <title>An integrated genetic and cytogenetic map of the cucumber genome.</title>
        <authorList>
            <person name="Ren Y."/>
            <person name="Zhang Z."/>
            <person name="Liu J."/>
            <person name="Staub J.E."/>
            <person name="Han Y."/>
            <person name="Cheng Z."/>
            <person name="Li X."/>
            <person name="Lu J."/>
            <person name="Miao H."/>
            <person name="Kang H."/>
            <person name="Xie B."/>
            <person name="Gu X."/>
            <person name="Wang X."/>
            <person name="Du Y."/>
            <person name="Jin W."/>
            <person name="Huang S."/>
        </authorList>
    </citation>
    <scope>NUCLEOTIDE SEQUENCE [LARGE SCALE GENOMIC DNA]</scope>
    <source>
        <strain evidence="2">cv. 9930</strain>
    </source>
</reference>
<sequence>MINGSFPLDNQDVVLALENSENYLKRTTREMWSAEFTRKEQGCCQINRLRKEEDDKKGRIRADSLT</sequence>
<name>A0A0A0KM13_CUCSA</name>
<reference evidence="1 2" key="1">
    <citation type="journal article" date="2009" name="Nat. Genet.">
        <title>The genome of the cucumber, Cucumis sativus L.</title>
        <authorList>
            <person name="Huang S."/>
            <person name="Li R."/>
            <person name="Zhang Z."/>
            <person name="Li L."/>
            <person name="Gu X."/>
            <person name="Fan W."/>
            <person name="Lucas W.J."/>
            <person name="Wang X."/>
            <person name="Xie B."/>
            <person name="Ni P."/>
            <person name="Ren Y."/>
            <person name="Zhu H."/>
            <person name="Li J."/>
            <person name="Lin K."/>
            <person name="Jin W."/>
            <person name="Fei Z."/>
            <person name="Li G."/>
            <person name="Staub J."/>
            <person name="Kilian A."/>
            <person name="van der Vossen E.A."/>
            <person name="Wu Y."/>
            <person name="Guo J."/>
            <person name="He J."/>
            <person name="Jia Z."/>
            <person name="Ren Y."/>
            <person name="Tian G."/>
            <person name="Lu Y."/>
            <person name="Ruan J."/>
            <person name="Qian W."/>
            <person name="Wang M."/>
            <person name="Huang Q."/>
            <person name="Li B."/>
            <person name="Xuan Z."/>
            <person name="Cao J."/>
            <person name="Asan"/>
            <person name="Wu Z."/>
            <person name="Zhang J."/>
            <person name="Cai Q."/>
            <person name="Bai Y."/>
            <person name="Zhao B."/>
            <person name="Han Y."/>
            <person name="Li Y."/>
            <person name="Li X."/>
            <person name="Wang S."/>
            <person name="Shi Q."/>
            <person name="Liu S."/>
            <person name="Cho W.K."/>
            <person name="Kim J.Y."/>
            <person name="Xu Y."/>
            <person name="Heller-Uszynska K."/>
            <person name="Miao H."/>
            <person name="Cheng Z."/>
            <person name="Zhang S."/>
            <person name="Wu J."/>
            <person name="Yang Y."/>
            <person name="Kang H."/>
            <person name="Li M."/>
            <person name="Liang H."/>
            <person name="Ren X."/>
            <person name="Shi Z."/>
            <person name="Wen M."/>
            <person name="Jian M."/>
            <person name="Yang H."/>
            <person name="Zhang G."/>
            <person name="Yang Z."/>
            <person name="Chen R."/>
            <person name="Liu S."/>
            <person name="Li J."/>
            <person name="Ma L."/>
            <person name="Liu H."/>
            <person name="Zhou Y."/>
            <person name="Zhao J."/>
            <person name="Fang X."/>
            <person name="Li G."/>
            <person name="Fang L."/>
            <person name="Li Y."/>
            <person name="Liu D."/>
            <person name="Zheng H."/>
            <person name="Zhang Y."/>
            <person name="Qin N."/>
            <person name="Li Z."/>
            <person name="Yang G."/>
            <person name="Yang S."/>
            <person name="Bolund L."/>
            <person name="Kristiansen K."/>
            <person name="Zheng H."/>
            <person name="Li S."/>
            <person name="Zhang X."/>
            <person name="Yang H."/>
            <person name="Wang J."/>
            <person name="Sun R."/>
            <person name="Zhang B."/>
            <person name="Jiang S."/>
            <person name="Wang J."/>
            <person name="Du Y."/>
            <person name="Li S."/>
        </authorList>
    </citation>
    <scope>NUCLEOTIDE SEQUENCE [LARGE SCALE GENOMIC DNA]</scope>
    <source>
        <strain evidence="2">cv. 9930</strain>
    </source>
</reference>
<evidence type="ECO:0000313" key="2">
    <source>
        <dbReference type="Proteomes" id="UP000029981"/>
    </source>
</evidence>
<dbReference type="AlphaFoldDB" id="A0A0A0KM13"/>
<proteinExistence type="predicted"/>
<dbReference type="Proteomes" id="UP000029981">
    <property type="component" value="Chromosome 6"/>
</dbReference>
<gene>
    <name evidence="1" type="ORF">Csa_6G501270</name>
</gene>
<protein>
    <submittedName>
        <fullName evidence="1">Uncharacterized protein</fullName>
    </submittedName>
</protein>
<evidence type="ECO:0000313" key="1">
    <source>
        <dbReference type="EMBL" id="KGN48786.1"/>
    </source>
</evidence>
<reference evidence="1 2" key="3">
    <citation type="journal article" date="2010" name="BMC Genomics">
        <title>Transcriptome sequencing and comparative analysis of cucumber flowers with different sex types.</title>
        <authorList>
            <person name="Guo S."/>
            <person name="Zheng Y."/>
            <person name="Joung J.G."/>
            <person name="Liu S."/>
            <person name="Zhang Z."/>
            <person name="Crasta O.R."/>
            <person name="Sobral B.W."/>
            <person name="Xu Y."/>
            <person name="Huang S."/>
            <person name="Fei Z."/>
        </authorList>
    </citation>
    <scope>NUCLEOTIDE SEQUENCE [LARGE SCALE GENOMIC DNA]</scope>
    <source>
        <strain evidence="2">cv. 9930</strain>
    </source>
</reference>
<dbReference type="EMBL" id="CM002927">
    <property type="protein sequence ID" value="KGN48786.1"/>
    <property type="molecule type" value="Genomic_DNA"/>
</dbReference>
<accession>A0A0A0KM13</accession>
<reference evidence="1 2" key="4">
    <citation type="journal article" date="2011" name="BMC Genomics">
        <title>RNA-Seq improves annotation of protein-coding genes in the cucumber genome.</title>
        <authorList>
            <person name="Li Z."/>
            <person name="Zhang Z."/>
            <person name="Yan P."/>
            <person name="Huang S."/>
            <person name="Fei Z."/>
            <person name="Lin K."/>
        </authorList>
    </citation>
    <scope>NUCLEOTIDE SEQUENCE [LARGE SCALE GENOMIC DNA]</scope>
    <source>
        <strain evidence="2">cv. 9930</strain>
    </source>
</reference>
<organism evidence="1 2">
    <name type="scientific">Cucumis sativus</name>
    <name type="common">Cucumber</name>
    <dbReference type="NCBI Taxonomy" id="3659"/>
    <lineage>
        <taxon>Eukaryota</taxon>
        <taxon>Viridiplantae</taxon>
        <taxon>Streptophyta</taxon>
        <taxon>Embryophyta</taxon>
        <taxon>Tracheophyta</taxon>
        <taxon>Spermatophyta</taxon>
        <taxon>Magnoliopsida</taxon>
        <taxon>eudicotyledons</taxon>
        <taxon>Gunneridae</taxon>
        <taxon>Pentapetalae</taxon>
        <taxon>rosids</taxon>
        <taxon>fabids</taxon>
        <taxon>Cucurbitales</taxon>
        <taxon>Cucurbitaceae</taxon>
        <taxon>Benincaseae</taxon>
        <taxon>Cucumis</taxon>
    </lineage>
</organism>
<dbReference type="Gramene" id="KGN48786">
    <property type="protein sequence ID" value="KGN48786"/>
    <property type="gene ID" value="Csa_6G501270"/>
</dbReference>
<keyword evidence="2" id="KW-1185">Reference proteome</keyword>